<keyword evidence="4" id="KW-1185">Reference proteome</keyword>
<dbReference type="InterPro" id="IPR023213">
    <property type="entry name" value="CAT-like_dom_sf"/>
</dbReference>
<dbReference type="OrthoDB" id="1483986at2759"/>
<dbReference type="Gene3D" id="3.30.559.10">
    <property type="entry name" value="Chloramphenicol acetyltransferase-like domain"/>
    <property type="match status" value="2"/>
</dbReference>
<dbReference type="PANTHER" id="PTHR31147:SF66">
    <property type="entry name" value="OS05G0315700 PROTEIN"/>
    <property type="match status" value="1"/>
</dbReference>
<dbReference type="Proteomes" id="UP001058974">
    <property type="component" value="Chromosome 6"/>
</dbReference>
<gene>
    <name evidence="3" type="ORF">KIW84_063222</name>
</gene>
<proteinExistence type="inferred from homology"/>
<name>A0A9D4W942_PEA</name>
<evidence type="ECO:0000313" key="4">
    <source>
        <dbReference type="Proteomes" id="UP001058974"/>
    </source>
</evidence>
<protein>
    <recommendedName>
        <fullName evidence="5">Benzyl alcohol O-benzoyltransferase</fullName>
    </recommendedName>
</protein>
<dbReference type="Gramene" id="PSAT_LOCUS26693_t1">
    <property type="protein sequence ID" value="CAL5207960.1"/>
    <property type="gene ID" value="PSAT_LOCUS26693"/>
</dbReference>
<dbReference type="EMBL" id="JAMSHJ010000006">
    <property type="protein sequence ID" value="KAI5397322.1"/>
    <property type="molecule type" value="Genomic_DNA"/>
</dbReference>
<dbReference type="PANTHER" id="PTHR31147">
    <property type="entry name" value="ACYL TRANSFERASE 4"/>
    <property type="match status" value="1"/>
</dbReference>
<dbReference type="InterPro" id="IPR050898">
    <property type="entry name" value="Plant_acyltransferase"/>
</dbReference>
<keyword evidence="2" id="KW-0808">Transferase</keyword>
<organism evidence="3 4">
    <name type="scientific">Pisum sativum</name>
    <name type="common">Garden pea</name>
    <name type="synonym">Lathyrus oleraceus</name>
    <dbReference type="NCBI Taxonomy" id="3888"/>
    <lineage>
        <taxon>Eukaryota</taxon>
        <taxon>Viridiplantae</taxon>
        <taxon>Streptophyta</taxon>
        <taxon>Embryophyta</taxon>
        <taxon>Tracheophyta</taxon>
        <taxon>Spermatophyta</taxon>
        <taxon>Magnoliopsida</taxon>
        <taxon>eudicotyledons</taxon>
        <taxon>Gunneridae</taxon>
        <taxon>Pentapetalae</taxon>
        <taxon>rosids</taxon>
        <taxon>fabids</taxon>
        <taxon>Fabales</taxon>
        <taxon>Fabaceae</taxon>
        <taxon>Papilionoideae</taxon>
        <taxon>50 kb inversion clade</taxon>
        <taxon>NPAAA clade</taxon>
        <taxon>Hologalegina</taxon>
        <taxon>IRL clade</taxon>
        <taxon>Fabeae</taxon>
        <taxon>Lathyrus</taxon>
    </lineage>
</organism>
<evidence type="ECO:0000256" key="2">
    <source>
        <dbReference type="ARBA" id="ARBA00022679"/>
    </source>
</evidence>
<evidence type="ECO:0000256" key="1">
    <source>
        <dbReference type="ARBA" id="ARBA00009861"/>
    </source>
</evidence>
<dbReference type="Pfam" id="PF02458">
    <property type="entry name" value="Transferase"/>
    <property type="match status" value="1"/>
</dbReference>
<evidence type="ECO:0008006" key="5">
    <source>
        <dbReference type="Google" id="ProtNLM"/>
    </source>
</evidence>
<dbReference type="AlphaFoldDB" id="A0A9D4W942"/>
<comment type="caution">
    <text evidence="3">The sequence shown here is derived from an EMBL/GenBank/DDBJ whole genome shotgun (WGS) entry which is preliminary data.</text>
</comment>
<sequence>MIQSLLFTVKRRTPELVTPSKPTPHETKLLSDIDDQEALRFHVPAIQFYNYDPNMAGKDPVDVIRKALVETLVFYYPLAGRLREGVGRKLMVDCTGEGVLFIEADADVSLKDFGDVLLPPFPYLDELLYDVRGSINMLNAPLMLIQVTRLKCGCFIFALRRNHTMTDASGIVQFMNALAEIFREKSEPSILPVWCRELLNARDPPRVACIRREFEQAPDNKGTLISLNNMAQHTFFFGPIEVATIRSLLPPNELQQYSKFEIITSFLWRCRTTTLQQNPDEEVRMMSIVDARSKSVNLQLPYGYYGNIVGNPVAVTTVRKLIENPLEYVLNLVKKSKANVTKEYMHSLADLMVIKGRPHFTTTGLVFVSDLTHAGFRDVDFGWGKVVYDGPASDTSLPGISSFYIPFKNAKGEKGLVIPLILPAKAMERLIKDLNIVFKGNNNQPTKGNPMLGTIKSSM</sequence>
<dbReference type="Gramene" id="Psat0s3233g0080.1">
    <property type="protein sequence ID" value="Psat0s3233g0080.1.cds"/>
    <property type="gene ID" value="Psat0s3233g0080"/>
</dbReference>
<dbReference type="Gramene" id="Psat06G0322200-T1">
    <property type="protein sequence ID" value="KAI5397322.1"/>
    <property type="gene ID" value="KIW84_063222"/>
</dbReference>
<dbReference type="GO" id="GO:0016740">
    <property type="term" value="F:transferase activity"/>
    <property type="evidence" value="ECO:0007669"/>
    <property type="project" value="UniProtKB-KW"/>
</dbReference>
<accession>A0A9D4W942</accession>
<evidence type="ECO:0000313" key="3">
    <source>
        <dbReference type="EMBL" id="KAI5397322.1"/>
    </source>
</evidence>
<reference evidence="3 4" key="1">
    <citation type="journal article" date="2022" name="Nat. Genet.">
        <title>Improved pea reference genome and pan-genome highlight genomic features and evolutionary characteristics.</title>
        <authorList>
            <person name="Yang T."/>
            <person name="Liu R."/>
            <person name="Luo Y."/>
            <person name="Hu S."/>
            <person name="Wang D."/>
            <person name="Wang C."/>
            <person name="Pandey M.K."/>
            <person name="Ge S."/>
            <person name="Xu Q."/>
            <person name="Li N."/>
            <person name="Li G."/>
            <person name="Huang Y."/>
            <person name="Saxena R.K."/>
            <person name="Ji Y."/>
            <person name="Li M."/>
            <person name="Yan X."/>
            <person name="He Y."/>
            <person name="Liu Y."/>
            <person name="Wang X."/>
            <person name="Xiang C."/>
            <person name="Varshney R.K."/>
            <person name="Ding H."/>
            <person name="Gao S."/>
            <person name="Zong X."/>
        </authorList>
    </citation>
    <scope>NUCLEOTIDE SEQUENCE [LARGE SCALE GENOMIC DNA]</scope>
    <source>
        <strain evidence="3 4">cv. Zhongwan 6</strain>
    </source>
</reference>
<comment type="similarity">
    <text evidence="1">Belongs to the plant acyltransferase family.</text>
</comment>